<dbReference type="UniPathway" id="UPA00662"/>
<dbReference type="InterPro" id="IPR034335">
    <property type="entry name" value="PGES2_C"/>
</dbReference>
<keyword evidence="12" id="KW-0472">Membrane</keyword>
<evidence type="ECO:0000313" key="22">
    <source>
        <dbReference type="Proteomes" id="UP000009170"/>
    </source>
</evidence>
<dbReference type="KEGG" id="ota:OT_ostta02g03120"/>
<keyword evidence="10" id="KW-1133">Transmembrane helix</keyword>
<dbReference type="SFLD" id="SFLDG01203">
    <property type="entry name" value="Prostaglandin_E_synthase_like1"/>
    <property type="match status" value="1"/>
</dbReference>
<evidence type="ECO:0000256" key="15">
    <source>
        <dbReference type="ARBA" id="ARBA00023930"/>
    </source>
</evidence>
<keyword evidence="9" id="KW-0276">Fatty acid metabolism</keyword>
<keyword evidence="6" id="KW-0444">Lipid biosynthesis</keyword>
<dbReference type="Proteomes" id="UP000009170">
    <property type="component" value="Unassembled WGS sequence"/>
</dbReference>
<evidence type="ECO:0000256" key="13">
    <source>
        <dbReference type="ARBA" id="ARBA00023160"/>
    </source>
</evidence>
<dbReference type="OrthoDB" id="423541at2759"/>
<evidence type="ECO:0000256" key="6">
    <source>
        <dbReference type="ARBA" id="ARBA00022516"/>
    </source>
</evidence>
<dbReference type="GeneID" id="9837234"/>
<feature type="region of interest" description="Disordered" evidence="19">
    <location>
        <begin position="22"/>
        <end position="41"/>
    </location>
</feature>
<dbReference type="Pfam" id="PF13417">
    <property type="entry name" value="GST_N_3"/>
    <property type="match status" value="1"/>
</dbReference>
<accession>A0A090MBY3</accession>
<dbReference type="GO" id="GO:0005739">
    <property type="term" value="C:mitochondrion"/>
    <property type="evidence" value="ECO:0007669"/>
    <property type="project" value="TreeGrafter"/>
</dbReference>
<evidence type="ECO:0000256" key="1">
    <source>
        <dbReference type="ARBA" id="ARBA00004702"/>
    </source>
</evidence>
<comment type="caution">
    <text evidence="21">The sequence shown here is derived from an EMBL/GenBank/DDBJ whole genome shotgun (WGS) entry which is preliminary data.</text>
</comment>
<dbReference type="SUPFAM" id="SSF47616">
    <property type="entry name" value="GST C-terminal domain-like"/>
    <property type="match status" value="1"/>
</dbReference>
<dbReference type="InterPro" id="IPR036282">
    <property type="entry name" value="Glutathione-S-Trfase_C_sf"/>
</dbReference>
<evidence type="ECO:0000256" key="19">
    <source>
        <dbReference type="SAM" id="MobiDB-lite"/>
    </source>
</evidence>
<dbReference type="GO" id="GO:0001516">
    <property type="term" value="P:prostaglandin biosynthetic process"/>
    <property type="evidence" value="ECO:0007669"/>
    <property type="project" value="UniProtKB-UniPathway"/>
</dbReference>
<feature type="domain" description="GST N-terminal" evidence="20">
    <location>
        <begin position="101"/>
        <end position="179"/>
    </location>
</feature>
<evidence type="ECO:0000256" key="12">
    <source>
        <dbReference type="ARBA" id="ARBA00023136"/>
    </source>
</evidence>
<dbReference type="PANTHER" id="PTHR12782">
    <property type="entry name" value="MICROSOMAL PROSTAGLANDIN E SYNTHASE-2"/>
    <property type="match status" value="1"/>
</dbReference>
<organism evidence="21 22">
    <name type="scientific">Ostreococcus tauri</name>
    <name type="common">Marine green alga</name>
    <dbReference type="NCBI Taxonomy" id="70448"/>
    <lineage>
        <taxon>Eukaryota</taxon>
        <taxon>Viridiplantae</taxon>
        <taxon>Chlorophyta</taxon>
        <taxon>Mamiellophyceae</taxon>
        <taxon>Mamiellales</taxon>
        <taxon>Bathycoccaceae</taxon>
        <taxon>Ostreococcus</taxon>
    </lineage>
</organism>
<dbReference type="EMBL" id="CAID01000002">
    <property type="protein sequence ID" value="CEG01089.1"/>
    <property type="molecule type" value="Genomic_DNA"/>
</dbReference>
<dbReference type="InterPro" id="IPR036249">
    <property type="entry name" value="Thioredoxin-like_sf"/>
</dbReference>
<dbReference type="InterPro" id="IPR034334">
    <property type="entry name" value="PGES2"/>
</dbReference>
<evidence type="ECO:0000256" key="10">
    <source>
        <dbReference type="ARBA" id="ARBA00022989"/>
    </source>
</evidence>
<evidence type="ECO:0000256" key="7">
    <source>
        <dbReference type="ARBA" id="ARBA00022585"/>
    </source>
</evidence>
<dbReference type="RefSeq" id="XP_003075154.2">
    <property type="nucleotide sequence ID" value="XM_003075106.2"/>
</dbReference>
<keyword evidence="8" id="KW-0812">Transmembrane</keyword>
<evidence type="ECO:0000256" key="3">
    <source>
        <dbReference type="ARBA" id="ARBA00012203"/>
    </source>
</evidence>
<dbReference type="GO" id="GO:0050220">
    <property type="term" value="F:prostaglandin-E synthase activity"/>
    <property type="evidence" value="ECO:0007669"/>
    <property type="project" value="UniProtKB-EC"/>
</dbReference>
<keyword evidence="13" id="KW-0275">Fatty acid biosynthesis</keyword>
<evidence type="ECO:0000256" key="18">
    <source>
        <dbReference type="ARBA" id="ARBA00037847"/>
    </source>
</evidence>
<dbReference type="AlphaFoldDB" id="A0A090MBY3"/>
<evidence type="ECO:0000256" key="9">
    <source>
        <dbReference type="ARBA" id="ARBA00022832"/>
    </source>
</evidence>
<dbReference type="SFLD" id="SFLDS00019">
    <property type="entry name" value="Glutathione_Transferase_(cytos"/>
    <property type="match status" value="1"/>
</dbReference>
<reference evidence="21 22" key="2">
    <citation type="journal article" date="2014" name="BMC Genomics">
        <title>An improved genome of the model marine alga Ostreococcus tauri unfolds by assessing Illumina de novo assemblies.</title>
        <authorList>
            <person name="Blanc-Mathieu R."/>
            <person name="Verhelst B."/>
            <person name="Derelle E."/>
            <person name="Rombauts S."/>
            <person name="Bouget F.Y."/>
            <person name="Carre I."/>
            <person name="Chateau A."/>
            <person name="Eyre-Walker A."/>
            <person name="Grimsley N."/>
            <person name="Moreau H."/>
            <person name="Piegu B."/>
            <person name="Rivals E."/>
            <person name="Schackwitz W."/>
            <person name="Van de Peer Y."/>
            <person name="Piganeau G."/>
        </authorList>
    </citation>
    <scope>NUCLEOTIDE SEQUENCE [LARGE SCALE GENOMIC DNA]</scope>
    <source>
        <strain evidence="22">OTTH 0595 / CCAP 157/2 / RCC745</strain>
    </source>
</reference>
<evidence type="ECO:0000256" key="16">
    <source>
        <dbReference type="ARBA" id="ARBA00023931"/>
    </source>
</evidence>
<evidence type="ECO:0000256" key="14">
    <source>
        <dbReference type="ARBA" id="ARBA00023235"/>
    </source>
</evidence>
<dbReference type="InterPro" id="IPR011767">
    <property type="entry name" value="GLR_AS"/>
</dbReference>
<keyword evidence="14" id="KW-0413">Isomerase</keyword>
<protein>
    <recommendedName>
        <fullName evidence="4">Prostaglandin E synthase 2</fullName>
        <ecNumber evidence="3">5.3.99.3</ecNumber>
    </recommendedName>
    <alternativeName>
        <fullName evidence="17">Microsomal prostaglandin E synthase 2</fullName>
    </alternativeName>
</protein>
<evidence type="ECO:0000256" key="4">
    <source>
        <dbReference type="ARBA" id="ARBA00019474"/>
    </source>
</evidence>
<comment type="subcellular location">
    <subcellularLocation>
        <location evidence="18">Endomembrane system</location>
        <topology evidence="18">Single-pass membrane protein</topology>
    </subcellularLocation>
</comment>
<comment type="catalytic activity">
    <reaction evidence="15">
        <text>prostaglandin H2 = (12S)-hydroxy-(5Z,8E,10E)-heptadecatrienoate + malonaldehyde</text>
        <dbReference type="Rhea" id="RHEA:48644"/>
        <dbReference type="ChEBI" id="CHEBI:57405"/>
        <dbReference type="ChEBI" id="CHEBI:90694"/>
        <dbReference type="ChEBI" id="CHEBI:566274"/>
    </reaction>
    <physiologicalReaction direction="left-to-right" evidence="15">
        <dbReference type="Rhea" id="RHEA:48645"/>
    </physiologicalReaction>
</comment>
<dbReference type="PROSITE" id="PS50404">
    <property type="entry name" value="GST_NTER"/>
    <property type="match status" value="1"/>
</dbReference>
<dbReference type="CDD" id="cd03197">
    <property type="entry name" value="GST_C_mPGES2"/>
    <property type="match status" value="1"/>
</dbReference>
<name>A0A090MBY3_OSTTA</name>
<keyword evidence="11" id="KW-0443">Lipid metabolism</keyword>
<dbReference type="Gene3D" id="3.40.30.10">
    <property type="entry name" value="Glutaredoxin"/>
    <property type="match status" value="1"/>
</dbReference>
<comment type="pathway">
    <text evidence="1">Lipid metabolism; prostaglandin biosynthesis.</text>
</comment>
<dbReference type="GO" id="GO:0012505">
    <property type="term" value="C:endomembrane system"/>
    <property type="evidence" value="ECO:0007669"/>
    <property type="project" value="UniProtKB-SubCell"/>
</dbReference>
<evidence type="ECO:0000256" key="11">
    <source>
        <dbReference type="ARBA" id="ARBA00023098"/>
    </source>
</evidence>
<dbReference type="FunCoup" id="A0A090MBY3">
    <property type="interactions" value="1284"/>
</dbReference>
<dbReference type="InterPro" id="IPR040079">
    <property type="entry name" value="Glutathione_S-Trfase"/>
</dbReference>
<sequence>MSRARGAVRAARECLAQGRAMTTTASTPWTTARRSTSTTAARASMGASMGARVVGAREGFGAIGLGFGAIGLGFAATAARGTEARAEAPATSAADAALGGQRVTLYQYDVCPFCNKVKAFLDYHRVPYDVVEVNPLTKGELGWVEDGYKKVPIVTVGDEKLNDSKHIIAELTKRFDASGSSAKTAGWFGKKTRAYAEKEEAWCKWVDERFVHVLTPNIYRTWAEAVKSFDYITKRGNFGFFERESARWVGAASMYVIAHRVLKKRHGIEDERAALYTECDKFVKEAVGSHKFCGGDAPNNADLSVFGVLRAVKTFETFKDVMENTTIAPWYERMKVAVGPATRTDGIEN</sequence>
<dbReference type="InterPro" id="IPR004045">
    <property type="entry name" value="Glutathione_S-Trfase_N"/>
</dbReference>
<dbReference type="InParanoid" id="A0A090MBY3"/>
<dbReference type="PROSITE" id="PS00195">
    <property type="entry name" value="GLUTAREDOXIN_1"/>
    <property type="match status" value="1"/>
</dbReference>
<evidence type="ECO:0000256" key="2">
    <source>
        <dbReference type="ARBA" id="ARBA00007409"/>
    </source>
</evidence>
<reference evidence="22" key="1">
    <citation type="journal article" date="2006" name="Proc. Natl. Acad. Sci. U.S.A.">
        <title>Genome analysis of the smallest free-living eukaryote Ostreococcus tauri unveils many unique features.</title>
        <authorList>
            <person name="Derelle E."/>
            <person name="Ferraz C."/>
            <person name="Rombauts S."/>
            <person name="Rouze P."/>
            <person name="Worden A.Z."/>
            <person name="Robbens S."/>
            <person name="Partensky F."/>
            <person name="Degroeve S."/>
            <person name="Echeynie S."/>
            <person name="Cooke R."/>
            <person name="Saeys Y."/>
            <person name="Wuyts J."/>
            <person name="Jabbari K."/>
            <person name="Bowler C."/>
            <person name="Panaud O."/>
            <person name="Piegu B."/>
            <person name="Ball S.G."/>
            <person name="Ral J.-P."/>
            <person name="Bouget F.-Y."/>
            <person name="Piganeau G."/>
            <person name="De Baets B."/>
            <person name="Picard A."/>
            <person name="Delseny M."/>
            <person name="Demaille J."/>
            <person name="Van de Peer Y."/>
            <person name="Moreau H."/>
        </authorList>
    </citation>
    <scope>NUCLEOTIDE SEQUENCE [LARGE SCALE GENOMIC DNA]</scope>
    <source>
        <strain evidence="22">OTTH 0595 / CCAP 157/2 / RCC745</strain>
    </source>
</reference>
<comment type="catalytic activity">
    <reaction evidence="16">
        <text>prostaglandin H2 = prostaglandin E2</text>
        <dbReference type="Rhea" id="RHEA:12893"/>
        <dbReference type="ChEBI" id="CHEBI:57405"/>
        <dbReference type="ChEBI" id="CHEBI:606564"/>
        <dbReference type="EC" id="5.3.99.3"/>
    </reaction>
    <physiologicalReaction direction="left-to-right" evidence="16">
        <dbReference type="Rhea" id="RHEA:12894"/>
    </physiologicalReaction>
</comment>
<evidence type="ECO:0000313" key="21">
    <source>
        <dbReference type="EMBL" id="CEG01089.1"/>
    </source>
</evidence>
<dbReference type="PANTHER" id="PTHR12782:SF5">
    <property type="entry name" value="PROSTAGLANDIN E SYNTHASE 2"/>
    <property type="match status" value="1"/>
</dbReference>
<keyword evidence="5" id="KW-0644">Prostaglandin metabolism</keyword>
<dbReference type="STRING" id="70448.A0A090MBY3"/>
<dbReference type="Gene3D" id="1.20.1050.10">
    <property type="match status" value="1"/>
</dbReference>
<keyword evidence="22" id="KW-1185">Reference proteome</keyword>
<evidence type="ECO:0000256" key="5">
    <source>
        <dbReference type="ARBA" id="ARBA00022501"/>
    </source>
</evidence>
<proteinExistence type="inferred from homology"/>
<evidence type="ECO:0000259" key="20">
    <source>
        <dbReference type="PROSITE" id="PS50404"/>
    </source>
</evidence>
<comment type="similarity">
    <text evidence="2">Belongs to the GST superfamily.</text>
</comment>
<dbReference type="PROSITE" id="PS51354">
    <property type="entry name" value="GLUTAREDOXIN_2"/>
    <property type="match status" value="1"/>
</dbReference>
<dbReference type="SFLD" id="SFLDG01182">
    <property type="entry name" value="Prostaglandin_E_synthase_like"/>
    <property type="match status" value="1"/>
</dbReference>
<evidence type="ECO:0000256" key="17">
    <source>
        <dbReference type="ARBA" id="ARBA00031041"/>
    </source>
</evidence>
<keyword evidence="7" id="KW-0643">Prostaglandin biosynthesis</keyword>
<evidence type="ECO:0000256" key="8">
    <source>
        <dbReference type="ARBA" id="ARBA00022692"/>
    </source>
</evidence>
<dbReference type="EC" id="5.3.99.3" evidence="3"/>
<gene>
    <name evidence="21" type="ORF">OT_ostta02g03120</name>
</gene>
<dbReference type="SUPFAM" id="SSF52833">
    <property type="entry name" value="Thioredoxin-like"/>
    <property type="match status" value="1"/>
</dbReference>